<dbReference type="PROSITE" id="PS51332">
    <property type="entry name" value="B12_BINDING"/>
    <property type="match status" value="1"/>
</dbReference>
<dbReference type="InterPro" id="IPR006158">
    <property type="entry name" value="Cobalamin-bd"/>
</dbReference>
<dbReference type="InterPro" id="IPR003759">
    <property type="entry name" value="Cbl-bd_cap"/>
</dbReference>
<comment type="caution">
    <text evidence="3">The sequence shown here is derived from an EMBL/GenBank/DDBJ whole genome shotgun (WGS) entry which is preliminary data.</text>
</comment>
<feature type="domain" description="HTH merR-type" evidence="1">
    <location>
        <begin position="1"/>
        <end position="70"/>
    </location>
</feature>
<evidence type="ECO:0000313" key="4">
    <source>
        <dbReference type="Proteomes" id="UP001160519"/>
    </source>
</evidence>
<dbReference type="GO" id="GO:0003677">
    <property type="term" value="F:DNA binding"/>
    <property type="evidence" value="ECO:0007669"/>
    <property type="project" value="InterPro"/>
</dbReference>
<dbReference type="Gene3D" id="3.40.50.280">
    <property type="entry name" value="Cobalamin-binding domain"/>
    <property type="match status" value="1"/>
</dbReference>
<accession>A0AA43Q8Z7</accession>
<dbReference type="GO" id="GO:0006355">
    <property type="term" value="P:regulation of DNA-templated transcription"/>
    <property type="evidence" value="ECO:0007669"/>
    <property type="project" value="InterPro"/>
</dbReference>
<dbReference type="SUPFAM" id="SSF47644">
    <property type="entry name" value="Methionine synthase domain"/>
    <property type="match status" value="1"/>
</dbReference>
<dbReference type="InterPro" id="IPR036594">
    <property type="entry name" value="Meth_synthase_dom"/>
</dbReference>
<dbReference type="InterPro" id="IPR009061">
    <property type="entry name" value="DNA-bd_dom_put_sf"/>
</dbReference>
<evidence type="ECO:0000313" key="3">
    <source>
        <dbReference type="EMBL" id="MDI1231478.1"/>
    </source>
</evidence>
<dbReference type="GO" id="GO:0031419">
    <property type="term" value="F:cobalamin binding"/>
    <property type="evidence" value="ECO:0007669"/>
    <property type="project" value="InterPro"/>
</dbReference>
<dbReference type="PROSITE" id="PS50937">
    <property type="entry name" value="HTH_MERR_2"/>
    <property type="match status" value="1"/>
</dbReference>
<keyword evidence="4" id="KW-1185">Reference proteome</keyword>
<name>A0AA43Q8Z7_9GAMM</name>
<dbReference type="AlphaFoldDB" id="A0AA43Q8Z7"/>
<gene>
    <name evidence="3" type="ORF">PSU93_10040</name>
</gene>
<dbReference type="Pfam" id="PF02607">
    <property type="entry name" value="B12-binding_2"/>
    <property type="match status" value="1"/>
</dbReference>
<reference evidence="3" key="1">
    <citation type="submission" date="2023-01" db="EMBL/GenBank/DDBJ databases">
        <title>Biogeochemical cycle of methane in antarctic sediments.</title>
        <authorList>
            <person name="Roldan D.M."/>
            <person name="Menes R.J."/>
        </authorList>
    </citation>
    <scope>NUCLEOTIDE SEQUENCE [LARGE SCALE GENOMIC DNA]</scope>
    <source>
        <strain evidence="3">K-2018 MAG008</strain>
    </source>
</reference>
<dbReference type="SMART" id="SM00422">
    <property type="entry name" value="HTH_MERR"/>
    <property type="match status" value="1"/>
</dbReference>
<dbReference type="InterPro" id="IPR036724">
    <property type="entry name" value="Cobalamin-bd_sf"/>
</dbReference>
<dbReference type="InterPro" id="IPR000551">
    <property type="entry name" value="MerR-type_HTH_dom"/>
</dbReference>
<dbReference type="Gene3D" id="1.10.1240.10">
    <property type="entry name" value="Methionine synthase domain"/>
    <property type="match status" value="1"/>
</dbReference>
<dbReference type="SUPFAM" id="SSF46955">
    <property type="entry name" value="Putative DNA-binding domain"/>
    <property type="match status" value="1"/>
</dbReference>
<evidence type="ECO:0000259" key="1">
    <source>
        <dbReference type="PROSITE" id="PS50937"/>
    </source>
</evidence>
<dbReference type="Gene3D" id="1.10.1660.10">
    <property type="match status" value="1"/>
</dbReference>
<evidence type="ECO:0000259" key="2">
    <source>
        <dbReference type="PROSITE" id="PS51332"/>
    </source>
</evidence>
<sequence>MYSIKAITLLTGLPAETLRAWERRYACVAPLRSDNNRRHYSQLDLEKLTLLSQLTSSGHTISKIANLNGDALRDLQQQVQVSAKDSQHPLLKQIIDAVMDYRIDRCELLLKRALVASEPLEYARDILLPALKKVGELWHEEKLSIAQEHMFTCCVNRIVFSMVNNLHNASANSPAILFATPSDEPHECGILLSCLLAASQQYRCYFLGANLPGKDIVEAAQHLQPDIIVIGLVKTPPEPTTLEQLRIIATAQQTATSAIWIGGSGATYCHPQLLPTLPRCELITDITHFHNKAQQWMLLDRSGNQTSS</sequence>
<dbReference type="Pfam" id="PF13411">
    <property type="entry name" value="MerR_1"/>
    <property type="match status" value="1"/>
</dbReference>
<protein>
    <submittedName>
        <fullName evidence="3">MerR family transcriptional regulator</fullName>
    </submittedName>
</protein>
<organism evidence="3 4">
    <name type="scientific">Candidatus Methylobacter titanis</name>
    <dbReference type="NCBI Taxonomy" id="3053457"/>
    <lineage>
        <taxon>Bacteria</taxon>
        <taxon>Pseudomonadati</taxon>
        <taxon>Pseudomonadota</taxon>
        <taxon>Gammaproteobacteria</taxon>
        <taxon>Methylococcales</taxon>
        <taxon>Methylococcaceae</taxon>
        <taxon>Methylobacter</taxon>
    </lineage>
</organism>
<dbReference type="Proteomes" id="UP001160519">
    <property type="component" value="Unassembled WGS sequence"/>
</dbReference>
<proteinExistence type="predicted"/>
<dbReference type="EMBL" id="JAQSDF010000030">
    <property type="protein sequence ID" value="MDI1231478.1"/>
    <property type="molecule type" value="Genomic_DNA"/>
</dbReference>
<dbReference type="SUPFAM" id="SSF52242">
    <property type="entry name" value="Cobalamin (vitamin B12)-binding domain"/>
    <property type="match status" value="1"/>
</dbReference>
<dbReference type="GO" id="GO:0046872">
    <property type="term" value="F:metal ion binding"/>
    <property type="evidence" value="ECO:0007669"/>
    <property type="project" value="InterPro"/>
</dbReference>
<dbReference type="CDD" id="cd01104">
    <property type="entry name" value="HTH_MlrA-CarA"/>
    <property type="match status" value="1"/>
</dbReference>
<feature type="domain" description="B12-binding" evidence="2">
    <location>
        <begin position="173"/>
        <end position="307"/>
    </location>
</feature>